<dbReference type="Gene3D" id="3.40.50.200">
    <property type="entry name" value="Peptidase S8/S53 domain"/>
    <property type="match status" value="1"/>
</dbReference>
<evidence type="ECO:0000313" key="3">
    <source>
        <dbReference type="Proteomes" id="UP001156140"/>
    </source>
</evidence>
<dbReference type="RefSeq" id="WP_281735014.1">
    <property type="nucleotide sequence ID" value="NZ_JAKETQ010000001.1"/>
</dbReference>
<reference evidence="2" key="1">
    <citation type="submission" date="2022-03" db="EMBL/GenBank/DDBJ databases">
        <title>The complete genome sequence of a Methyloterrigena soli.</title>
        <authorList>
            <person name="Zi Z."/>
        </authorList>
    </citation>
    <scope>NUCLEOTIDE SEQUENCE</scope>
    <source>
        <strain evidence="2">M48</strain>
    </source>
</reference>
<dbReference type="EMBL" id="JALAZD010000001">
    <property type="protein sequence ID" value="MCI0125945.1"/>
    <property type="molecule type" value="Genomic_DNA"/>
</dbReference>
<name>A0AA41QJZ5_9HYPH</name>
<dbReference type="SUPFAM" id="SSF52743">
    <property type="entry name" value="Subtilisin-like"/>
    <property type="match status" value="1"/>
</dbReference>
<dbReference type="InterPro" id="IPR036852">
    <property type="entry name" value="Peptidase_S8/S53_dom_sf"/>
</dbReference>
<sequence length="848" mass="91500">MAQDDDFSSHDFPHVRIERFQQSAQYVFPATARDAPELKKDPVEHSALLAQQLTAALGAIPGPNVDQRVAIPGHVLGTNVKIETTAPDSDRKGPARTPNLDFAAQNIRVLQSSRNDDRSETSVVFVPDQARQFLLGRVQAYGRPNIGNQKRPDIDRFEPIDAVRPAPAHILFLGPIDFADQTPFWWEVWISPKTHAPAVCAAARNAEILVHDERQNFPEMSVAYMRSSAGALATFLGRVPGLVPEVRKATGNITPFLDLGGLTSQHDWVDELAGRIVVPDVAFPTVCVLDSGINAAHPLIQPGLAGAWTVDEGWGTDDHHPHGGHGTPMAGAVLHGDLFFPMYGSSQAVLTHTVESVKFLPPTGFPPTEPPTYGTITQAAVAIAEIARPEAVRSFCMAVSTAEFPPSGPSTWSGAIDQIASGAMPGDLQNGVDAKDLPKRLFMVATGNRAGGTKAEVLAHQSLEDPAQSWNALTIGGYTAKDVGPADDPSLLPLAVAYDKSPFSCGSQTLPTDLTPIKPEVLFEAGNMVVYPPDHCDWHEAVSLLATGSDVVNEPLVPFWATSAATAIAGNFIGQLKSALPGLWPETYRALIVQSAEWPQPIRAKFIGTGAHWKAGNKAAKQMMLRDVGYGVPNLLRAVASAKSDVTLMAQAEIKPYTMGQGSAVFNEMHFYALPWPRQVLQDMGNAIVSMKVTLSYFPEPNLTGRAATRPDTYRSYGLRFALKKRAETPEQFHGRLSVYQDENADGEAGAVNEPSYWLLGPKAVQAGSLHADLWRGHAVDLALHDHLAVYPVGGWWKSHLGQQRYEDRGRYALIVSITAEGGDVDLYSEITAEVEAAVAAEISAETT</sequence>
<gene>
    <name evidence="2" type="ORF">ML536_03805</name>
</gene>
<dbReference type="GO" id="GO:0006508">
    <property type="term" value="P:proteolysis"/>
    <property type="evidence" value="ECO:0007669"/>
    <property type="project" value="InterPro"/>
</dbReference>
<dbReference type="AlphaFoldDB" id="A0AA41QJZ5"/>
<keyword evidence="3" id="KW-1185">Reference proteome</keyword>
<proteinExistence type="predicted"/>
<comment type="caution">
    <text evidence="2">The sequence shown here is derived from an EMBL/GenBank/DDBJ whole genome shotgun (WGS) entry which is preliminary data.</text>
</comment>
<dbReference type="CDD" id="cd04847">
    <property type="entry name" value="Peptidases_S8_Subtilisin_like_2"/>
    <property type="match status" value="1"/>
</dbReference>
<evidence type="ECO:0000259" key="1">
    <source>
        <dbReference type="Pfam" id="PF00082"/>
    </source>
</evidence>
<evidence type="ECO:0000313" key="2">
    <source>
        <dbReference type="EMBL" id="MCI0125945.1"/>
    </source>
</evidence>
<dbReference type="InterPro" id="IPR034074">
    <property type="entry name" value="Y4bN_pept_dom"/>
</dbReference>
<protein>
    <submittedName>
        <fullName evidence="2">S8 family peptidase</fullName>
    </submittedName>
</protein>
<accession>A0AA41QJZ5</accession>
<dbReference type="GO" id="GO:0004252">
    <property type="term" value="F:serine-type endopeptidase activity"/>
    <property type="evidence" value="ECO:0007669"/>
    <property type="project" value="InterPro"/>
</dbReference>
<feature type="domain" description="Peptidase S8/S53" evidence="1">
    <location>
        <begin position="285"/>
        <end position="631"/>
    </location>
</feature>
<dbReference type="Proteomes" id="UP001156140">
    <property type="component" value="Unassembled WGS sequence"/>
</dbReference>
<dbReference type="Pfam" id="PF00082">
    <property type="entry name" value="Peptidase_S8"/>
    <property type="match status" value="1"/>
</dbReference>
<organism evidence="2 3">
    <name type="scientific">Paradevosia shaoguanensis</name>
    <dbReference type="NCBI Taxonomy" id="1335043"/>
    <lineage>
        <taxon>Bacteria</taxon>
        <taxon>Pseudomonadati</taxon>
        <taxon>Pseudomonadota</taxon>
        <taxon>Alphaproteobacteria</taxon>
        <taxon>Hyphomicrobiales</taxon>
        <taxon>Devosiaceae</taxon>
        <taxon>Paradevosia</taxon>
    </lineage>
</organism>
<dbReference type="InterPro" id="IPR000209">
    <property type="entry name" value="Peptidase_S8/S53_dom"/>
</dbReference>